<gene>
    <name evidence="1" type="ORF">H8B17_07760</name>
</gene>
<name>A0ABR7Y2D3_9SPHI</name>
<reference evidence="1 2" key="1">
    <citation type="submission" date="2020-08" db="EMBL/GenBank/DDBJ databases">
        <title>Sphingobacterium sp. DN00404 isolated from aquaculture water.</title>
        <authorList>
            <person name="Zhang M."/>
        </authorList>
    </citation>
    <scope>NUCLEOTIDE SEQUENCE [LARGE SCALE GENOMIC DNA]</scope>
    <source>
        <strain evidence="1 2">KCTC 32294</strain>
    </source>
</reference>
<evidence type="ECO:0000313" key="2">
    <source>
        <dbReference type="Proteomes" id="UP000606494"/>
    </source>
</evidence>
<keyword evidence="2" id="KW-1185">Reference proteome</keyword>
<protein>
    <submittedName>
        <fullName evidence="1">Uncharacterized protein</fullName>
    </submittedName>
</protein>
<evidence type="ECO:0000313" key="1">
    <source>
        <dbReference type="EMBL" id="MBD1425470.1"/>
    </source>
</evidence>
<dbReference type="RefSeq" id="WP_190308629.1">
    <property type="nucleotide sequence ID" value="NZ_JACNYK010000002.1"/>
</dbReference>
<dbReference type="Proteomes" id="UP000606494">
    <property type="component" value="Unassembled WGS sequence"/>
</dbReference>
<dbReference type="EMBL" id="JACNYK010000002">
    <property type="protein sequence ID" value="MBD1425470.1"/>
    <property type="molecule type" value="Genomic_DNA"/>
</dbReference>
<organism evidence="1 2">
    <name type="scientific">Sphingobacterium arenae</name>
    <dbReference type="NCBI Taxonomy" id="1280598"/>
    <lineage>
        <taxon>Bacteria</taxon>
        <taxon>Pseudomonadati</taxon>
        <taxon>Bacteroidota</taxon>
        <taxon>Sphingobacteriia</taxon>
        <taxon>Sphingobacteriales</taxon>
        <taxon>Sphingobacteriaceae</taxon>
        <taxon>Sphingobacterium</taxon>
    </lineage>
</organism>
<comment type="caution">
    <text evidence="1">The sequence shown here is derived from an EMBL/GenBank/DDBJ whole genome shotgun (WGS) entry which is preliminary data.</text>
</comment>
<sequence length="232" mass="27278">MIKKIVKEHPLKDIALDFDDEITPLPFEQKALTSYYEAHDKTWEIKVHVSGIENELKVVDDIIADLSFRRLGIEQELEILEDWLGVTELEDKELFDGEITIDIGAFFSVCDKHNVDLQDLYEKVVHLTAIYNRDIENIFEDDAVIDPEYFNALDEIYPRYEEASVHTVSLDDDHQAFLEAYGKVEDLFFHYTELAREIFDKYKGLVETTQIIYRRVEVIDKLLRDKLKREGK</sequence>
<proteinExistence type="predicted"/>
<accession>A0ABR7Y2D3</accession>